<evidence type="ECO:0000313" key="2">
    <source>
        <dbReference type="EMBL" id="SMA47953.1"/>
    </source>
</evidence>
<keyword evidence="3" id="KW-1185">Reference proteome</keyword>
<accession>A0A1X7AKJ3</accession>
<dbReference type="EC" id="3.1.4.46" evidence="2"/>
<organism evidence="2 3">
    <name type="scientific">Parendozoicomonas haliclonae</name>
    <dbReference type="NCBI Taxonomy" id="1960125"/>
    <lineage>
        <taxon>Bacteria</taxon>
        <taxon>Pseudomonadati</taxon>
        <taxon>Pseudomonadota</taxon>
        <taxon>Gammaproteobacteria</taxon>
        <taxon>Oceanospirillales</taxon>
        <taxon>Endozoicomonadaceae</taxon>
        <taxon>Parendozoicomonas</taxon>
    </lineage>
</organism>
<keyword evidence="2" id="KW-0378">Hydrolase</keyword>
<gene>
    <name evidence="2" type="primary">glpQ1_1</name>
    <name evidence="2" type="ORF">EHSB41UT_02612</name>
</gene>
<evidence type="ECO:0000313" key="3">
    <source>
        <dbReference type="Proteomes" id="UP000196573"/>
    </source>
</evidence>
<dbReference type="PROSITE" id="PS51704">
    <property type="entry name" value="GP_PDE"/>
    <property type="match status" value="1"/>
</dbReference>
<dbReference type="SUPFAM" id="SSF51695">
    <property type="entry name" value="PLC-like phosphodiesterases"/>
    <property type="match status" value="1"/>
</dbReference>
<dbReference type="AlphaFoldDB" id="A0A1X7AKJ3"/>
<dbReference type="InterPro" id="IPR017946">
    <property type="entry name" value="PLC-like_Pdiesterase_TIM-brl"/>
</dbReference>
<dbReference type="GO" id="GO:0008889">
    <property type="term" value="F:glycerophosphodiester phosphodiesterase activity"/>
    <property type="evidence" value="ECO:0007669"/>
    <property type="project" value="UniProtKB-EC"/>
</dbReference>
<feature type="domain" description="GP-PDE" evidence="1">
    <location>
        <begin position="11"/>
        <end position="303"/>
    </location>
</feature>
<reference evidence="2 3" key="1">
    <citation type="submission" date="2017-03" db="EMBL/GenBank/DDBJ databases">
        <authorList>
            <person name="Afonso C.L."/>
            <person name="Miller P.J."/>
            <person name="Scott M.A."/>
            <person name="Spackman E."/>
            <person name="Goraichik I."/>
            <person name="Dimitrov K.M."/>
            <person name="Suarez D.L."/>
            <person name="Swayne D.E."/>
        </authorList>
    </citation>
    <scope>NUCLEOTIDE SEQUENCE [LARGE SCALE GENOMIC DNA]</scope>
    <source>
        <strain evidence="2">SB41UT1</strain>
    </source>
</reference>
<protein>
    <submittedName>
        <fullName evidence="2">Putative glycerophosphoryl diester phosphodiesterase 1</fullName>
        <ecNumber evidence="2">3.1.4.46</ecNumber>
    </submittedName>
</protein>
<sequence>MNGFYKPKSRPLVLGHRGVPLAHQENTMAGFRKAVELGIDGIELDVFATRDGEVVVFHDEDTERLTGVKGLISEMTWDEVSRLRVQKRIVQDDNGNYQTYGREERIPLLEEVLDELQDDLLINVEMKAYRPMWSRRKTGRLVADVIRKTGSCDRVVATSFDFFMLRDLENDYRSIHSGFAYDDGMADGIEKWCRLLPEIGSEFSQAAGNQNHMTFINRLLELNAVGRMVGSSVVGVEHTLIDSDTVQKFHDRNMLVGAYTLFPYDTRTVSASESDQMAEARRLHELKVDWIETDDPEKLLKLYTS</sequence>
<dbReference type="EMBL" id="FWPT01000005">
    <property type="protein sequence ID" value="SMA47953.1"/>
    <property type="molecule type" value="Genomic_DNA"/>
</dbReference>
<name>A0A1X7AKJ3_9GAMM</name>
<proteinExistence type="predicted"/>
<dbReference type="Gene3D" id="3.20.20.190">
    <property type="entry name" value="Phosphatidylinositol (PI) phosphodiesterase"/>
    <property type="match status" value="1"/>
</dbReference>
<dbReference type="PANTHER" id="PTHR46211">
    <property type="entry name" value="GLYCEROPHOSPHORYL DIESTER PHOSPHODIESTERASE"/>
    <property type="match status" value="1"/>
</dbReference>
<evidence type="ECO:0000259" key="1">
    <source>
        <dbReference type="PROSITE" id="PS51704"/>
    </source>
</evidence>
<dbReference type="RefSeq" id="WP_165767258.1">
    <property type="nucleotide sequence ID" value="NZ_CBCSCN010000003.1"/>
</dbReference>
<dbReference type="GO" id="GO:0006629">
    <property type="term" value="P:lipid metabolic process"/>
    <property type="evidence" value="ECO:0007669"/>
    <property type="project" value="InterPro"/>
</dbReference>
<dbReference type="InterPro" id="IPR030395">
    <property type="entry name" value="GP_PDE_dom"/>
</dbReference>
<dbReference type="Pfam" id="PF03009">
    <property type="entry name" value="GDPD"/>
    <property type="match status" value="1"/>
</dbReference>
<dbReference type="PANTHER" id="PTHR46211:SF14">
    <property type="entry name" value="GLYCEROPHOSPHODIESTER PHOSPHODIESTERASE"/>
    <property type="match status" value="1"/>
</dbReference>
<dbReference type="Proteomes" id="UP000196573">
    <property type="component" value="Unassembled WGS sequence"/>
</dbReference>